<dbReference type="Pfam" id="PF00186">
    <property type="entry name" value="DHFR_1"/>
    <property type="match status" value="1"/>
</dbReference>
<evidence type="ECO:0000313" key="2">
    <source>
        <dbReference type="EMBL" id="OGL98877.1"/>
    </source>
</evidence>
<accession>A0A1F7W9K5</accession>
<comment type="caution">
    <text evidence="2">The sequence shown here is derived from an EMBL/GenBank/DDBJ whole genome shotgun (WGS) entry which is preliminary data.</text>
</comment>
<name>A0A1F7W9K5_9BACT</name>
<dbReference type="PROSITE" id="PS51330">
    <property type="entry name" value="DHFR_2"/>
    <property type="match status" value="1"/>
</dbReference>
<protein>
    <recommendedName>
        <fullName evidence="1">DHFR domain-containing protein</fullName>
    </recommendedName>
</protein>
<dbReference type="PANTHER" id="PTHR38011:SF11">
    <property type="entry name" value="2,5-DIAMINO-6-RIBOSYLAMINO-4(3H)-PYRIMIDINONE 5'-PHOSPHATE REDUCTASE"/>
    <property type="match status" value="1"/>
</dbReference>
<dbReference type="GO" id="GO:0004146">
    <property type="term" value="F:dihydrofolate reductase activity"/>
    <property type="evidence" value="ECO:0007669"/>
    <property type="project" value="InterPro"/>
</dbReference>
<dbReference type="InterPro" id="IPR050765">
    <property type="entry name" value="Riboflavin_Biosynth_HTPR"/>
</dbReference>
<evidence type="ECO:0000259" key="1">
    <source>
        <dbReference type="PROSITE" id="PS51330"/>
    </source>
</evidence>
<organism evidence="2 3">
    <name type="scientific">Candidatus Uhrbacteria bacterium RIFOXYB2_FULL_57_15</name>
    <dbReference type="NCBI Taxonomy" id="1802422"/>
    <lineage>
        <taxon>Bacteria</taxon>
        <taxon>Candidatus Uhriibacteriota</taxon>
    </lineage>
</organism>
<dbReference type="InterPro" id="IPR001796">
    <property type="entry name" value="DHFR_dom"/>
</dbReference>
<dbReference type="Proteomes" id="UP000176501">
    <property type="component" value="Unassembled WGS sequence"/>
</dbReference>
<dbReference type="Gene3D" id="3.40.430.10">
    <property type="entry name" value="Dihydrofolate Reductase, subunit A"/>
    <property type="match status" value="1"/>
</dbReference>
<proteinExistence type="predicted"/>
<dbReference type="CDD" id="cd00209">
    <property type="entry name" value="DHFR"/>
    <property type="match status" value="1"/>
</dbReference>
<dbReference type="GO" id="GO:0046654">
    <property type="term" value="P:tetrahydrofolate biosynthetic process"/>
    <property type="evidence" value="ECO:0007669"/>
    <property type="project" value="InterPro"/>
</dbReference>
<dbReference type="InterPro" id="IPR024072">
    <property type="entry name" value="DHFR-like_dom_sf"/>
</dbReference>
<dbReference type="SUPFAM" id="SSF53597">
    <property type="entry name" value="Dihydrofolate reductase-like"/>
    <property type="match status" value="1"/>
</dbReference>
<dbReference type="PRINTS" id="PR00070">
    <property type="entry name" value="DHFR"/>
</dbReference>
<reference evidence="2 3" key="1">
    <citation type="journal article" date="2016" name="Nat. Commun.">
        <title>Thousands of microbial genomes shed light on interconnected biogeochemical processes in an aquifer system.</title>
        <authorList>
            <person name="Anantharaman K."/>
            <person name="Brown C.T."/>
            <person name="Hug L.A."/>
            <person name="Sharon I."/>
            <person name="Castelle C.J."/>
            <person name="Probst A.J."/>
            <person name="Thomas B.C."/>
            <person name="Singh A."/>
            <person name="Wilkins M.J."/>
            <person name="Karaoz U."/>
            <person name="Brodie E.L."/>
            <person name="Williams K.H."/>
            <person name="Hubbard S.S."/>
            <person name="Banfield J.F."/>
        </authorList>
    </citation>
    <scope>NUCLEOTIDE SEQUENCE [LARGE SCALE GENOMIC DNA]</scope>
</reference>
<dbReference type="PANTHER" id="PTHR38011">
    <property type="entry name" value="DIHYDROFOLATE REDUCTASE FAMILY PROTEIN (AFU_ORTHOLOGUE AFUA_8G06820)"/>
    <property type="match status" value="1"/>
</dbReference>
<dbReference type="EMBL" id="MGFE01000012">
    <property type="protein sequence ID" value="OGL98877.1"/>
    <property type="molecule type" value="Genomic_DNA"/>
</dbReference>
<feature type="domain" description="DHFR" evidence="1">
    <location>
        <begin position="2"/>
        <end position="164"/>
    </location>
</feature>
<dbReference type="AlphaFoldDB" id="A0A1F7W9K5"/>
<sequence>MIVSLIAAVSADGKIAQSAEQSSLDWTSREDTRFFISKTKEIGTVVMGRKTFGTIGKPLKDRRTIVMSSRTGIEGVEWTSEPPADLVARLEREGVTRMALCGGAAIYDAFLSVGLVDELFLTVEPVLFGDGVPLFRNGARINLKLLETTKLGDSSVLLHYLLLK</sequence>
<evidence type="ECO:0000313" key="3">
    <source>
        <dbReference type="Proteomes" id="UP000176501"/>
    </source>
</evidence>
<gene>
    <name evidence="2" type="ORF">A2304_03955</name>
</gene>